<evidence type="ECO:0000313" key="5">
    <source>
        <dbReference type="EMBL" id="MFC4606148.1"/>
    </source>
</evidence>
<dbReference type="NCBIfam" id="TIGR00350">
    <property type="entry name" value="lytR_cpsA_psr"/>
    <property type="match status" value="1"/>
</dbReference>
<proteinExistence type="inferred from homology"/>
<evidence type="ECO:0000256" key="3">
    <source>
        <dbReference type="SAM" id="Phobius"/>
    </source>
</evidence>
<dbReference type="PANTHER" id="PTHR33392">
    <property type="entry name" value="POLYISOPRENYL-TEICHOIC ACID--PEPTIDOGLYCAN TEICHOIC ACID TRANSFERASE TAGU"/>
    <property type="match status" value="1"/>
</dbReference>
<evidence type="ECO:0000313" key="6">
    <source>
        <dbReference type="Proteomes" id="UP001595914"/>
    </source>
</evidence>
<keyword evidence="3" id="KW-0812">Transmembrane</keyword>
<evidence type="ECO:0000256" key="2">
    <source>
        <dbReference type="SAM" id="MobiDB-lite"/>
    </source>
</evidence>
<organism evidence="5 6">
    <name type="scientific">Rhodococcus kronopolitis</name>
    <dbReference type="NCBI Taxonomy" id="1460226"/>
    <lineage>
        <taxon>Bacteria</taxon>
        <taxon>Bacillati</taxon>
        <taxon>Actinomycetota</taxon>
        <taxon>Actinomycetes</taxon>
        <taxon>Mycobacteriales</taxon>
        <taxon>Nocardiaceae</taxon>
        <taxon>Rhodococcus</taxon>
    </lineage>
</organism>
<dbReference type="InterPro" id="IPR050922">
    <property type="entry name" value="LytR/CpsA/Psr_CW_biosynth"/>
</dbReference>
<evidence type="ECO:0000259" key="4">
    <source>
        <dbReference type="Pfam" id="PF03816"/>
    </source>
</evidence>
<keyword evidence="3" id="KW-1133">Transmembrane helix</keyword>
<evidence type="ECO:0000256" key="1">
    <source>
        <dbReference type="ARBA" id="ARBA00006068"/>
    </source>
</evidence>
<dbReference type="InterPro" id="IPR004474">
    <property type="entry name" value="LytR_CpsA_psr"/>
</dbReference>
<keyword evidence="6" id="KW-1185">Reference proteome</keyword>
<gene>
    <name evidence="5" type="ORF">ACFO6S_20825</name>
</gene>
<dbReference type="Pfam" id="PF03816">
    <property type="entry name" value="LytR_cpsA_psr"/>
    <property type="match status" value="1"/>
</dbReference>
<reference evidence="6" key="1">
    <citation type="journal article" date="2019" name="Int. J. Syst. Evol. Microbiol.">
        <title>The Global Catalogue of Microorganisms (GCM) 10K type strain sequencing project: providing services to taxonomists for standard genome sequencing and annotation.</title>
        <authorList>
            <consortium name="The Broad Institute Genomics Platform"/>
            <consortium name="The Broad Institute Genome Sequencing Center for Infectious Disease"/>
            <person name="Wu L."/>
            <person name="Ma J."/>
        </authorList>
    </citation>
    <scope>NUCLEOTIDE SEQUENCE [LARGE SCALE GENOMIC DNA]</scope>
    <source>
        <strain evidence="6">CCUG 54520</strain>
    </source>
</reference>
<feature type="compositionally biased region" description="Polar residues" evidence="2">
    <location>
        <begin position="19"/>
        <end position="28"/>
    </location>
</feature>
<dbReference type="Gene3D" id="3.40.630.190">
    <property type="entry name" value="LCP protein"/>
    <property type="match status" value="1"/>
</dbReference>
<dbReference type="RefSeq" id="WP_378419875.1">
    <property type="nucleotide sequence ID" value="NZ_JBHSFO010000015.1"/>
</dbReference>
<keyword evidence="3" id="KW-0472">Membrane</keyword>
<feature type="transmembrane region" description="Helical" evidence="3">
    <location>
        <begin position="92"/>
        <end position="110"/>
    </location>
</feature>
<feature type="compositionally biased region" description="Pro residues" evidence="2">
    <location>
        <begin position="58"/>
        <end position="79"/>
    </location>
</feature>
<dbReference type="EMBL" id="JBHSFO010000015">
    <property type="protein sequence ID" value="MFC4606148.1"/>
    <property type="molecule type" value="Genomic_DNA"/>
</dbReference>
<accession>A0ABV9FY69</accession>
<comment type="similarity">
    <text evidence="1">Belongs to the LytR/CpsA/Psr (LCP) family.</text>
</comment>
<dbReference type="Proteomes" id="UP001595914">
    <property type="component" value="Unassembled WGS sequence"/>
</dbReference>
<sequence>MIRRDGRRAQPPQSPDRAWSQSPGQQPPGTYAPRQTPHPYADPNRQPARPESGRPGTAGPPPRRPQPTPPSPPEQPPTPARARRRPHWGRRIGLVLLALLVLVGGSTIYLDRSLNRIDALADYPGRISDTPGTNWLLVGSDSRAGLTPEEEAALTTGGDIGEGRTDTILIVHIPKSGAATMVSIPRDSYVPIPGYGRDKVNASFSLGGPQLLVQTLEEATGLRMDHYVEIGFGGFAGIVDALGGVNLCVPYAIDDPLAGINLQPGCQDLTGTQALGFVRSRATPLADLDRMNNQRAFMAALLKKATDVGTLVNPFRLWSMASESAATLQVDDGDHLWNLAGLAWAMRGDLVTTTVPVGGFEDVDGSGNVLLWDRERASQFFAALADDKPIPSDLVTTN</sequence>
<name>A0ABV9FY69_9NOCA</name>
<protein>
    <submittedName>
        <fullName evidence="5">LCP family protein</fullName>
    </submittedName>
</protein>
<comment type="caution">
    <text evidence="5">The sequence shown here is derived from an EMBL/GenBank/DDBJ whole genome shotgun (WGS) entry which is preliminary data.</text>
</comment>
<feature type="region of interest" description="Disordered" evidence="2">
    <location>
        <begin position="1"/>
        <end position="86"/>
    </location>
</feature>
<feature type="domain" description="Cell envelope-related transcriptional attenuator" evidence="4">
    <location>
        <begin position="164"/>
        <end position="305"/>
    </location>
</feature>
<dbReference type="PANTHER" id="PTHR33392:SF6">
    <property type="entry name" value="POLYISOPRENYL-TEICHOIC ACID--PEPTIDOGLYCAN TEICHOIC ACID TRANSFERASE TAGU"/>
    <property type="match status" value="1"/>
</dbReference>